<gene>
    <name evidence="1" type="ORF">BOX17_05855</name>
</gene>
<evidence type="ECO:0000313" key="2">
    <source>
        <dbReference type="Proteomes" id="UP000181985"/>
    </source>
</evidence>
<dbReference type="AlphaFoldDB" id="A0A1J0VER8"/>
<evidence type="ECO:0000313" key="1">
    <source>
        <dbReference type="EMBL" id="APE30524.1"/>
    </source>
</evidence>
<dbReference type="KEGG" id="hsi:BOX17_05855"/>
<protein>
    <recommendedName>
        <fullName evidence="3">Peptidase M20 dimerisation domain-containing protein</fullName>
    </recommendedName>
</protein>
<dbReference type="Gene3D" id="3.40.630.10">
    <property type="entry name" value="Zn peptidases"/>
    <property type="match status" value="1"/>
</dbReference>
<organism evidence="1 2">
    <name type="scientific">Halomonas aestuarii</name>
    <dbReference type="NCBI Taxonomy" id="1897729"/>
    <lineage>
        <taxon>Bacteria</taxon>
        <taxon>Pseudomonadati</taxon>
        <taxon>Pseudomonadota</taxon>
        <taxon>Gammaproteobacteria</taxon>
        <taxon>Oceanospirillales</taxon>
        <taxon>Halomonadaceae</taxon>
        <taxon>Halomonas</taxon>
    </lineage>
</organism>
<keyword evidence="2" id="KW-1185">Reference proteome</keyword>
<dbReference type="Proteomes" id="UP000181985">
    <property type="component" value="Chromosome"/>
</dbReference>
<proteinExistence type="predicted"/>
<evidence type="ECO:0008006" key="3">
    <source>
        <dbReference type="Google" id="ProtNLM"/>
    </source>
</evidence>
<dbReference type="RefSeq" id="WP_071942670.1">
    <property type="nucleotide sequence ID" value="NZ_CP018139.1"/>
</dbReference>
<name>A0A1J0VER8_9GAMM</name>
<dbReference type="EMBL" id="CP018139">
    <property type="protein sequence ID" value="APE30524.1"/>
    <property type="molecule type" value="Genomic_DNA"/>
</dbReference>
<reference evidence="2" key="1">
    <citation type="submission" date="2016-11" db="EMBL/GenBank/DDBJ databases">
        <title>Halolamina sediminis sp. nov., an extremely halophilic archaeon isolated from solar salt.</title>
        <authorList>
            <person name="Koh H.-W."/>
            <person name="Rani S."/>
            <person name="Park S.-J."/>
        </authorList>
    </citation>
    <scope>NUCLEOTIDE SEQUENCE [LARGE SCALE GENOMIC DNA]</scope>
    <source>
        <strain evidence="2">Hb3</strain>
    </source>
</reference>
<sequence>MLNETLALHNDPTVVDHVRRAHGKHFGEDNLYDMPCLNGSEDFPYFGSAEDGGFGGEDIPYVYWFIGATPAERWAKTPGQSVAEKMRHLEMPHSPYYFPGNEVTLRTGIEAMVAGALAYLA</sequence>
<dbReference type="SUPFAM" id="SSF53187">
    <property type="entry name" value="Zn-dependent exopeptidases"/>
    <property type="match status" value="1"/>
</dbReference>
<accession>A0A1J0VER8</accession>